<evidence type="ECO:0000313" key="3">
    <source>
        <dbReference type="EMBL" id="GAA5811604.1"/>
    </source>
</evidence>
<feature type="domain" description="Peroxisomal multifunctional enzyme type 2-like N-terminal" evidence="2">
    <location>
        <begin position="5"/>
        <end position="141"/>
    </location>
</feature>
<dbReference type="InterPro" id="IPR054357">
    <property type="entry name" value="MFE-2_N"/>
</dbReference>
<organism evidence="3 4">
    <name type="scientific">Mucor flavus</name>
    <dbReference type="NCBI Taxonomy" id="439312"/>
    <lineage>
        <taxon>Eukaryota</taxon>
        <taxon>Fungi</taxon>
        <taxon>Fungi incertae sedis</taxon>
        <taxon>Mucoromycota</taxon>
        <taxon>Mucoromycotina</taxon>
        <taxon>Mucoromycetes</taxon>
        <taxon>Mucorales</taxon>
        <taxon>Mucorineae</taxon>
        <taxon>Mucoraceae</taxon>
        <taxon>Mucor</taxon>
    </lineage>
</organism>
<name>A0ABP9YXL2_9FUNG</name>
<evidence type="ECO:0000313" key="4">
    <source>
        <dbReference type="Proteomes" id="UP001473302"/>
    </source>
</evidence>
<evidence type="ECO:0008006" key="5">
    <source>
        <dbReference type="Google" id="ProtNLM"/>
    </source>
</evidence>
<dbReference type="Proteomes" id="UP001473302">
    <property type="component" value="Unassembled WGS sequence"/>
</dbReference>
<dbReference type="CDD" id="cd03448">
    <property type="entry name" value="HDE_HSD"/>
    <property type="match status" value="1"/>
</dbReference>
<gene>
    <name evidence="3" type="ORF">MFLAVUS_005044</name>
</gene>
<dbReference type="PANTHER" id="PTHR13078">
    <property type="entry name" value="PEROXISOMAL MULTIFUNCTIONAL ENZYME TYPE 2-RELATED"/>
    <property type="match status" value="1"/>
</dbReference>
<keyword evidence="4" id="KW-1185">Reference proteome</keyword>
<dbReference type="EMBL" id="BAABUK010000010">
    <property type="protein sequence ID" value="GAA5811604.1"/>
    <property type="molecule type" value="Genomic_DNA"/>
</dbReference>
<dbReference type="Pfam" id="PF01575">
    <property type="entry name" value="MaoC_dehydratas"/>
    <property type="match status" value="1"/>
</dbReference>
<evidence type="ECO:0000259" key="1">
    <source>
        <dbReference type="Pfam" id="PF01575"/>
    </source>
</evidence>
<protein>
    <recommendedName>
        <fullName evidence="5">MaoC-like domain-containing protein</fullName>
    </recommendedName>
</protein>
<dbReference type="Pfam" id="PF22622">
    <property type="entry name" value="MFE-2_hydrat-2_N"/>
    <property type="match status" value="1"/>
</dbReference>
<dbReference type="InterPro" id="IPR002539">
    <property type="entry name" value="MaoC-like_dom"/>
</dbReference>
<sequence length="300" mass="33850">MYVACTRRDFLLYALSVGVPEDELRWLYELDSDFGSLPTYPLCLLLKREDWNVNSFMERWTSGGPLPGVPSYNFNKIFHSEQSFEALAPFPIKGGRFETIKKCVGVYDKGSEMVIDSVVDVYGEQNNVHYCRMGAKMFARGYGGWGGPKGPPTILHTPPLPRQPDAIDTFVTQNNQALLYRLSGDFNPLHADVNLAPMVGFPKPILHGLCSYGKCTHAVLKHFVNNDRSRFKSIEARFVQPVFPGKTVEVLLWKVESNDPKLDSIVFQARVKERDALVLSNGYATLYKSSNAKLYKKKVL</sequence>
<dbReference type="Gene3D" id="3.10.129.10">
    <property type="entry name" value="Hotdog Thioesterase"/>
    <property type="match status" value="2"/>
</dbReference>
<accession>A0ABP9YXL2</accession>
<proteinExistence type="predicted"/>
<dbReference type="SUPFAM" id="SSF54637">
    <property type="entry name" value="Thioesterase/thiol ester dehydrase-isomerase"/>
    <property type="match status" value="2"/>
</dbReference>
<comment type="caution">
    <text evidence="3">The sequence shown here is derived from an EMBL/GenBank/DDBJ whole genome shotgun (WGS) entry which is preliminary data.</text>
</comment>
<dbReference type="PANTHER" id="PTHR13078:SF57">
    <property type="entry name" value="DEHYDRATASE, PUTATIVE (AFU_ORTHOLOGUE AFUA_5G00640)-RELATED"/>
    <property type="match status" value="1"/>
</dbReference>
<evidence type="ECO:0000259" key="2">
    <source>
        <dbReference type="Pfam" id="PF22622"/>
    </source>
</evidence>
<feature type="domain" description="MaoC-like" evidence="1">
    <location>
        <begin position="162"/>
        <end position="273"/>
    </location>
</feature>
<dbReference type="InterPro" id="IPR029069">
    <property type="entry name" value="HotDog_dom_sf"/>
</dbReference>
<reference evidence="3 4" key="1">
    <citation type="submission" date="2024-04" db="EMBL/GenBank/DDBJ databases">
        <title>genome sequences of Mucor flavus KT1a and Helicostylum pulchrum KT1b strains isolated from the surface of a dry-aged beef.</title>
        <authorList>
            <person name="Toyotome T."/>
            <person name="Hosono M."/>
            <person name="Torimaru M."/>
            <person name="Fukuda K."/>
            <person name="Mikami N."/>
        </authorList>
    </citation>
    <scope>NUCLEOTIDE SEQUENCE [LARGE SCALE GENOMIC DNA]</scope>
    <source>
        <strain evidence="3 4">KT1a</strain>
    </source>
</reference>